<dbReference type="STRING" id="67767.A0A0J7JV14"/>
<sequence length="87" mass="10016">MNKEGRRLVEDLEEAGWSIFNENINGDEIGEYTYMGGRGDTVTDYVIGNEETQEKIDRLEIGENIDSDHHLVICWIRGEDKRGKREG</sequence>
<evidence type="ECO:0000313" key="1">
    <source>
        <dbReference type="EMBL" id="KMQ82007.1"/>
    </source>
</evidence>
<keyword evidence="2" id="KW-1185">Reference proteome</keyword>
<reference evidence="1 2" key="1">
    <citation type="submission" date="2015-04" db="EMBL/GenBank/DDBJ databases">
        <title>Lasius niger genome sequencing.</title>
        <authorList>
            <person name="Konorov E.A."/>
            <person name="Nikitin M.A."/>
            <person name="Kirill M.V."/>
            <person name="Chang P."/>
        </authorList>
    </citation>
    <scope>NUCLEOTIDE SEQUENCE [LARGE SCALE GENOMIC DNA]</scope>
    <source>
        <tissue evidence="1">Whole</tissue>
    </source>
</reference>
<comment type="caution">
    <text evidence="1">The sequence shown here is derived from an EMBL/GenBank/DDBJ whole genome shotgun (WGS) entry which is preliminary data.</text>
</comment>
<dbReference type="InterPro" id="IPR036691">
    <property type="entry name" value="Endo/exonu/phosph_ase_sf"/>
</dbReference>
<dbReference type="Proteomes" id="UP000036403">
    <property type="component" value="Unassembled WGS sequence"/>
</dbReference>
<evidence type="ECO:0000313" key="2">
    <source>
        <dbReference type="Proteomes" id="UP000036403"/>
    </source>
</evidence>
<dbReference type="SUPFAM" id="SSF56219">
    <property type="entry name" value="DNase I-like"/>
    <property type="match status" value="1"/>
</dbReference>
<dbReference type="AlphaFoldDB" id="A0A0J7JV14"/>
<dbReference type="PaxDb" id="67767-A0A0J7JV14"/>
<name>A0A0J7JV14_LASNI</name>
<protein>
    <submittedName>
        <fullName evidence="1">Uncharacterized protein</fullName>
    </submittedName>
</protein>
<accession>A0A0J7JV14</accession>
<proteinExistence type="predicted"/>
<dbReference type="Gene3D" id="3.60.10.10">
    <property type="entry name" value="Endonuclease/exonuclease/phosphatase"/>
    <property type="match status" value="1"/>
</dbReference>
<gene>
    <name evidence="1" type="ORF">RF55_24505</name>
</gene>
<dbReference type="EMBL" id="LBMM01029429">
    <property type="protein sequence ID" value="KMQ82007.1"/>
    <property type="molecule type" value="Genomic_DNA"/>
</dbReference>
<organism evidence="1 2">
    <name type="scientific">Lasius niger</name>
    <name type="common">Black garden ant</name>
    <dbReference type="NCBI Taxonomy" id="67767"/>
    <lineage>
        <taxon>Eukaryota</taxon>
        <taxon>Metazoa</taxon>
        <taxon>Ecdysozoa</taxon>
        <taxon>Arthropoda</taxon>
        <taxon>Hexapoda</taxon>
        <taxon>Insecta</taxon>
        <taxon>Pterygota</taxon>
        <taxon>Neoptera</taxon>
        <taxon>Endopterygota</taxon>
        <taxon>Hymenoptera</taxon>
        <taxon>Apocrita</taxon>
        <taxon>Aculeata</taxon>
        <taxon>Formicoidea</taxon>
        <taxon>Formicidae</taxon>
        <taxon>Formicinae</taxon>
        <taxon>Lasius</taxon>
        <taxon>Lasius</taxon>
    </lineage>
</organism>
<dbReference type="OrthoDB" id="7554824at2759"/>